<evidence type="ECO:0000313" key="1">
    <source>
        <dbReference type="EMBL" id="EGC17192.1"/>
    </source>
</evidence>
<sequence length="76" mass="8590">MGYGANPIFCHCCLSIGYGFEAACTWIFRKCRLLFRFQTTYDTVWSSETFIAVLFYRSICDTSRTAPLSAEVAIAP</sequence>
<keyword evidence="2" id="KW-1185">Reference proteome</keyword>
<dbReference type="HOGENOM" id="CLU_2649610_0_0_4"/>
<proteinExistence type="predicted"/>
<protein>
    <submittedName>
        <fullName evidence="1">Uncharacterized protein</fullName>
    </submittedName>
</protein>
<name>F0F013_9NEIS</name>
<reference evidence="1 2" key="1">
    <citation type="submission" date="2011-01" db="EMBL/GenBank/DDBJ databases">
        <authorList>
            <person name="Muzny D."/>
            <person name="Qin X."/>
            <person name="Deng J."/>
            <person name="Jiang H."/>
            <person name="Liu Y."/>
            <person name="Qu J."/>
            <person name="Song X.-Z."/>
            <person name="Zhang L."/>
            <person name="Thornton R."/>
            <person name="Coyle M."/>
            <person name="Francisco L."/>
            <person name="Jackson L."/>
            <person name="Javaid M."/>
            <person name="Korchina V."/>
            <person name="Kovar C."/>
            <person name="Mata R."/>
            <person name="Mathew T."/>
            <person name="Ngo R."/>
            <person name="Nguyen L."/>
            <person name="Nguyen N."/>
            <person name="Okwuonu G."/>
            <person name="Ongeri F."/>
            <person name="Pham C."/>
            <person name="Simmons D."/>
            <person name="Wilczek-Boney K."/>
            <person name="Hale W."/>
            <person name="Jakkamsetti A."/>
            <person name="Pham P."/>
            <person name="Ruth R."/>
            <person name="San Lucas F."/>
            <person name="Warren J."/>
            <person name="Zhang J."/>
            <person name="Zhao Z."/>
            <person name="Zhou C."/>
            <person name="Zhu D."/>
            <person name="Lee S."/>
            <person name="Bess C."/>
            <person name="Blankenburg K."/>
            <person name="Forbes L."/>
            <person name="Fu Q."/>
            <person name="Gubbala S."/>
            <person name="Hirani K."/>
            <person name="Jayaseelan J.C."/>
            <person name="Lara F."/>
            <person name="Munidasa M."/>
            <person name="Palculict T."/>
            <person name="Patil S."/>
            <person name="Pu L.-L."/>
            <person name="Saada N."/>
            <person name="Tang L."/>
            <person name="Weissenberger G."/>
            <person name="Zhu Y."/>
            <person name="Hemphill L."/>
            <person name="Shang Y."/>
            <person name="Youmans B."/>
            <person name="Ayvaz T."/>
            <person name="Ross M."/>
            <person name="Santibanez J."/>
            <person name="Aqrawi P."/>
            <person name="Gross S."/>
            <person name="Joshi V."/>
            <person name="Fowler G."/>
            <person name="Nazareth L."/>
            <person name="Reid J."/>
            <person name="Worley K."/>
            <person name="Petrosino J."/>
            <person name="Highlander S."/>
            <person name="Gibbs R."/>
        </authorList>
    </citation>
    <scope>NUCLEOTIDE SEQUENCE [LARGE SCALE GENOMIC DNA]</scope>
    <source>
        <strain evidence="1 2">ATCC 33394</strain>
    </source>
</reference>
<dbReference type="EMBL" id="AEWV01000022">
    <property type="protein sequence ID" value="EGC17192.1"/>
    <property type="molecule type" value="Genomic_DNA"/>
</dbReference>
<accession>F0F013</accession>
<dbReference type="AlphaFoldDB" id="F0F013"/>
<dbReference type="STRING" id="888741.HMPREF9098_1447"/>
<comment type="caution">
    <text evidence="1">The sequence shown here is derived from an EMBL/GenBank/DDBJ whole genome shotgun (WGS) entry which is preliminary data.</text>
</comment>
<gene>
    <name evidence="1" type="ORF">HMPREF9098_1447</name>
</gene>
<organism evidence="1 2">
    <name type="scientific">Kingella denitrificans ATCC 33394</name>
    <dbReference type="NCBI Taxonomy" id="888741"/>
    <lineage>
        <taxon>Bacteria</taxon>
        <taxon>Pseudomonadati</taxon>
        <taxon>Pseudomonadota</taxon>
        <taxon>Betaproteobacteria</taxon>
        <taxon>Neisseriales</taxon>
        <taxon>Neisseriaceae</taxon>
        <taxon>Kingella</taxon>
    </lineage>
</organism>
<evidence type="ECO:0000313" key="2">
    <source>
        <dbReference type="Proteomes" id="UP000004088"/>
    </source>
</evidence>
<dbReference type="Proteomes" id="UP000004088">
    <property type="component" value="Unassembled WGS sequence"/>
</dbReference>